<dbReference type="PANTHER" id="PTHR43547">
    <property type="entry name" value="TWO-COMPONENT HISTIDINE KINASE"/>
    <property type="match status" value="1"/>
</dbReference>
<evidence type="ECO:0000256" key="4">
    <source>
        <dbReference type="SAM" id="Coils"/>
    </source>
</evidence>
<feature type="coiled-coil region" evidence="4">
    <location>
        <begin position="238"/>
        <end position="269"/>
    </location>
</feature>
<feature type="compositionally biased region" description="Polar residues" evidence="5">
    <location>
        <begin position="78"/>
        <end position="100"/>
    </location>
</feature>
<evidence type="ECO:0000313" key="8">
    <source>
        <dbReference type="Proteomes" id="UP001055453"/>
    </source>
</evidence>
<dbReference type="InterPro" id="IPR011006">
    <property type="entry name" value="CheY-like_superfamily"/>
</dbReference>
<evidence type="ECO:0000259" key="6">
    <source>
        <dbReference type="PROSITE" id="PS50110"/>
    </source>
</evidence>
<sequence>MQLQSSEVQARNSEVQARNSEVHAQNSEVQARNSEVHAQNSEVQARNSEVQARNSEVHARNSEVQARNSEVHARNSEVHAQSSEVHAQNSEVQAQSSEVHVQNSKRARILLVDDNADMRGYLRRLLNQYYEVEVVNDGLAALNAIRSGEGVIYDLVLADVMMPRMDGFELLRSLRASPNTQTIPIILLSARAGEESRVQGLETGADDYLIKPFSARELLARVNANLQLAQLRREAVYREQVMQAVQTLNNRLEQQVEARTAQLEAINQELEAFFFLSIPRLANAATLHQQLCRTVARQSSMQQPSSIHPVCKVSKLSRNLLLRQKKW</sequence>
<keyword evidence="8" id="KW-1185">Reference proteome</keyword>
<dbReference type="Gene3D" id="3.40.50.2300">
    <property type="match status" value="1"/>
</dbReference>
<evidence type="ECO:0000256" key="1">
    <source>
        <dbReference type="ARBA" id="ARBA00022553"/>
    </source>
</evidence>
<evidence type="ECO:0000256" key="5">
    <source>
        <dbReference type="SAM" id="MobiDB-lite"/>
    </source>
</evidence>
<dbReference type="InterPro" id="IPR001789">
    <property type="entry name" value="Sig_transdc_resp-reg_receiver"/>
</dbReference>
<dbReference type="Pfam" id="PF00072">
    <property type="entry name" value="Response_reg"/>
    <property type="match status" value="1"/>
</dbReference>
<dbReference type="EMBL" id="AP025732">
    <property type="protein sequence ID" value="BDI18541.1"/>
    <property type="molecule type" value="Genomic_DNA"/>
</dbReference>
<evidence type="ECO:0000256" key="2">
    <source>
        <dbReference type="ARBA" id="ARBA00023012"/>
    </source>
</evidence>
<gene>
    <name evidence="7" type="ORF">ANSO36C_43430</name>
</gene>
<keyword evidence="1 3" id="KW-0597">Phosphoprotein</keyword>
<name>A0ABN6Q5W1_NOSCO</name>
<evidence type="ECO:0000256" key="3">
    <source>
        <dbReference type="PROSITE-ProRule" id="PRU00169"/>
    </source>
</evidence>
<feature type="domain" description="Response regulatory" evidence="6">
    <location>
        <begin position="108"/>
        <end position="226"/>
    </location>
</feature>
<keyword evidence="4" id="KW-0175">Coiled coil</keyword>
<feature type="region of interest" description="Disordered" evidence="5">
    <location>
        <begin position="1"/>
        <end position="100"/>
    </location>
</feature>
<dbReference type="PANTHER" id="PTHR43547:SF2">
    <property type="entry name" value="HYBRID SIGNAL TRANSDUCTION HISTIDINE KINASE C"/>
    <property type="match status" value="1"/>
</dbReference>
<proteinExistence type="predicted"/>
<feature type="modified residue" description="4-aspartylphosphate" evidence="3">
    <location>
        <position position="159"/>
    </location>
</feature>
<reference evidence="7" key="1">
    <citation type="submission" date="2022-04" db="EMBL/GenBank/DDBJ databases">
        <title>Complete genome sequence of a cyanobacterium, Nostoc sp. SO-36, isolated in Antarctica.</title>
        <authorList>
            <person name="Kanesaki Y."/>
            <person name="Effendi D."/>
            <person name="Sakamoto T."/>
            <person name="Ohtani S."/>
            <person name="Awai K."/>
        </authorList>
    </citation>
    <scope>NUCLEOTIDE SEQUENCE</scope>
    <source>
        <strain evidence="7">SO-36</strain>
    </source>
</reference>
<dbReference type="PROSITE" id="PS50110">
    <property type="entry name" value="RESPONSE_REGULATORY"/>
    <property type="match status" value="1"/>
</dbReference>
<feature type="compositionally biased region" description="Polar residues" evidence="5">
    <location>
        <begin position="1"/>
        <end position="54"/>
    </location>
</feature>
<dbReference type="CDD" id="cd17574">
    <property type="entry name" value="REC_OmpR"/>
    <property type="match status" value="1"/>
</dbReference>
<organism evidence="7 8">
    <name type="scientific">Nostoc cf. commune SO-36</name>
    <dbReference type="NCBI Taxonomy" id="449208"/>
    <lineage>
        <taxon>Bacteria</taxon>
        <taxon>Bacillati</taxon>
        <taxon>Cyanobacteriota</taxon>
        <taxon>Cyanophyceae</taxon>
        <taxon>Nostocales</taxon>
        <taxon>Nostocaceae</taxon>
        <taxon>Nostoc</taxon>
    </lineage>
</organism>
<dbReference type="SMART" id="SM00448">
    <property type="entry name" value="REC"/>
    <property type="match status" value="1"/>
</dbReference>
<accession>A0ABN6Q5W1</accession>
<evidence type="ECO:0000313" key="7">
    <source>
        <dbReference type="EMBL" id="BDI18541.1"/>
    </source>
</evidence>
<keyword evidence="2" id="KW-0902">Two-component regulatory system</keyword>
<dbReference type="Proteomes" id="UP001055453">
    <property type="component" value="Chromosome"/>
</dbReference>
<protein>
    <recommendedName>
        <fullName evidence="6">Response regulatory domain-containing protein</fullName>
    </recommendedName>
</protein>
<dbReference type="SUPFAM" id="SSF52172">
    <property type="entry name" value="CheY-like"/>
    <property type="match status" value="1"/>
</dbReference>